<name>A0A9X2FTH6_9GAMM</name>
<proteinExistence type="predicted"/>
<evidence type="ECO:0000313" key="5">
    <source>
        <dbReference type="EMBL" id="MCP1338252.1"/>
    </source>
</evidence>
<dbReference type="RefSeq" id="WP_253617215.1">
    <property type="nucleotide sequence ID" value="NZ_JAMZDE010000001.1"/>
</dbReference>
<dbReference type="Pfam" id="PF12833">
    <property type="entry name" value="HTH_18"/>
    <property type="match status" value="1"/>
</dbReference>
<dbReference type="PANTHER" id="PTHR47894:SF1">
    <property type="entry name" value="HTH-TYPE TRANSCRIPTIONAL REGULATOR VQSM"/>
    <property type="match status" value="1"/>
</dbReference>
<protein>
    <submittedName>
        <fullName evidence="5">Helix-turn-helix transcriptional regulator</fullName>
    </submittedName>
</protein>
<dbReference type="AlphaFoldDB" id="A0A9X2FTH6"/>
<keyword evidence="6" id="KW-1185">Reference proteome</keyword>
<evidence type="ECO:0000256" key="1">
    <source>
        <dbReference type="ARBA" id="ARBA00023015"/>
    </source>
</evidence>
<dbReference type="InterPro" id="IPR009057">
    <property type="entry name" value="Homeodomain-like_sf"/>
</dbReference>
<evidence type="ECO:0000259" key="4">
    <source>
        <dbReference type="PROSITE" id="PS01124"/>
    </source>
</evidence>
<keyword evidence="2" id="KW-0238">DNA-binding</keyword>
<organism evidence="5 6">
    <name type="scientific">Idiomarina rhizosphaerae</name>
    <dbReference type="NCBI Taxonomy" id="2961572"/>
    <lineage>
        <taxon>Bacteria</taxon>
        <taxon>Pseudomonadati</taxon>
        <taxon>Pseudomonadota</taxon>
        <taxon>Gammaproteobacteria</taxon>
        <taxon>Alteromonadales</taxon>
        <taxon>Idiomarinaceae</taxon>
        <taxon>Idiomarina</taxon>
    </lineage>
</organism>
<evidence type="ECO:0000256" key="3">
    <source>
        <dbReference type="ARBA" id="ARBA00023163"/>
    </source>
</evidence>
<dbReference type="Gene3D" id="1.10.10.60">
    <property type="entry name" value="Homeodomain-like"/>
    <property type="match status" value="1"/>
</dbReference>
<dbReference type="SUPFAM" id="SSF46689">
    <property type="entry name" value="Homeodomain-like"/>
    <property type="match status" value="1"/>
</dbReference>
<sequence length="352" mass="40328">MRPWPTSDQRRLLGKPFIRALLPLAERRGISSSELFRGTLLSEQKLQINNFRLTDHEMLSLLASAEEKINDPHLWQLVVETLFSDRLNPLIDLTVHAQTLKQALIHLSRFQSLIQPFLFAPTQRFENYLQLDFIPVEGLSGKMNQLCYSANCKIGVAILLMLGRARGLAVNQWHVSLPEDISPLPTWKKWVKEVSSRPICGLSIPAEQLQEHSPERNLAQYHQALSFCQMQHQTQTQASAMLSVFKWLDYQLETGHDASLTELATEIGISLSSCKRLLASHGYSFQQIYDLVRLHRLLNLLQKYPYSNVELAQKLGYSNPNNFRRACKRWLGIVPEELRQQQSALFISNSAL</sequence>
<reference evidence="5" key="1">
    <citation type="submission" date="2022-06" db="EMBL/GenBank/DDBJ databases">
        <title>Idiomarina rhizosphaerae M1R2S28.</title>
        <authorList>
            <person name="Sun J.-Q."/>
            <person name="Li L.-F."/>
        </authorList>
    </citation>
    <scope>NUCLEOTIDE SEQUENCE</scope>
    <source>
        <strain evidence="5">M1R2S28</strain>
    </source>
</reference>
<dbReference type="EMBL" id="JAMZDE010000001">
    <property type="protein sequence ID" value="MCP1338252.1"/>
    <property type="molecule type" value="Genomic_DNA"/>
</dbReference>
<dbReference type="InterPro" id="IPR018060">
    <property type="entry name" value="HTH_AraC"/>
</dbReference>
<dbReference type="GO" id="GO:0005829">
    <property type="term" value="C:cytosol"/>
    <property type="evidence" value="ECO:0007669"/>
    <property type="project" value="TreeGrafter"/>
</dbReference>
<keyword evidence="1" id="KW-0805">Transcription regulation</keyword>
<dbReference type="Proteomes" id="UP001139474">
    <property type="component" value="Unassembled WGS sequence"/>
</dbReference>
<keyword evidence="3" id="KW-0804">Transcription</keyword>
<dbReference type="SMART" id="SM00342">
    <property type="entry name" value="HTH_ARAC"/>
    <property type="match status" value="1"/>
</dbReference>
<dbReference type="GO" id="GO:0000976">
    <property type="term" value="F:transcription cis-regulatory region binding"/>
    <property type="evidence" value="ECO:0007669"/>
    <property type="project" value="TreeGrafter"/>
</dbReference>
<dbReference type="PROSITE" id="PS01124">
    <property type="entry name" value="HTH_ARAC_FAMILY_2"/>
    <property type="match status" value="1"/>
</dbReference>
<evidence type="ECO:0000313" key="6">
    <source>
        <dbReference type="Proteomes" id="UP001139474"/>
    </source>
</evidence>
<gene>
    <name evidence="5" type="ORF">NJR55_01475</name>
</gene>
<evidence type="ECO:0000256" key="2">
    <source>
        <dbReference type="ARBA" id="ARBA00023125"/>
    </source>
</evidence>
<feature type="domain" description="HTH araC/xylS-type" evidence="4">
    <location>
        <begin position="242"/>
        <end position="341"/>
    </location>
</feature>
<dbReference type="PANTHER" id="PTHR47894">
    <property type="entry name" value="HTH-TYPE TRANSCRIPTIONAL REGULATOR GADX"/>
    <property type="match status" value="1"/>
</dbReference>
<accession>A0A9X2FTH6</accession>
<dbReference type="GO" id="GO:0003700">
    <property type="term" value="F:DNA-binding transcription factor activity"/>
    <property type="evidence" value="ECO:0007669"/>
    <property type="project" value="InterPro"/>
</dbReference>
<comment type="caution">
    <text evidence="5">The sequence shown here is derived from an EMBL/GenBank/DDBJ whole genome shotgun (WGS) entry which is preliminary data.</text>
</comment>